<organism evidence="2 3">
    <name type="scientific">Geobacter sulfurreducens (strain ATCC 51573 / DSM 12127 / PCA)</name>
    <dbReference type="NCBI Taxonomy" id="243231"/>
    <lineage>
        <taxon>Bacteria</taxon>
        <taxon>Pseudomonadati</taxon>
        <taxon>Thermodesulfobacteriota</taxon>
        <taxon>Desulfuromonadia</taxon>
        <taxon>Geobacterales</taxon>
        <taxon>Geobacteraceae</taxon>
        <taxon>Geobacter</taxon>
    </lineage>
</organism>
<name>I7FIH6_GEOSL</name>
<dbReference type="RefSeq" id="WP_010943028.1">
    <property type="nucleotide sequence ID" value="NC_002939.5"/>
</dbReference>
<evidence type="ECO:0000313" key="3">
    <source>
        <dbReference type="Proteomes" id="UP000000577"/>
    </source>
</evidence>
<dbReference type="PROSITE" id="PS51257">
    <property type="entry name" value="PROKAR_LIPOPROTEIN"/>
    <property type="match status" value="1"/>
</dbReference>
<keyword evidence="1" id="KW-0732">Signal</keyword>
<keyword evidence="2" id="KW-0449">Lipoprotein</keyword>
<dbReference type="KEGG" id="gsu:GSU3576"/>
<accession>I7FIH6</accession>
<reference evidence="2 3" key="1">
    <citation type="journal article" date="2003" name="Science">
        <title>Genome of Geobacter sulfurreducens: metal reduction in subsurface environments.</title>
        <authorList>
            <person name="Methe B.A."/>
            <person name="Nelson K.E."/>
            <person name="Eisen J.A."/>
            <person name="Paulsen I.T."/>
            <person name="Nelson W."/>
            <person name="Heidelberg J.F."/>
            <person name="Wu D."/>
            <person name="Wu M."/>
            <person name="Ward N."/>
            <person name="Beanan M.J."/>
            <person name="Dodson R.J."/>
            <person name="Madupu R."/>
            <person name="Brinkac L.M."/>
            <person name="Daugherty S.C."/>
            <person name="DeBoy R.T."/>
            <person name="Durkin A.S."/>
            <person name="Gwinn M."/>
            <person name="Kolonay J.F."/>
            <person name="Sullivan S.A."/>
            <person name="Haft D.H."/>
            <person name="Selengut J."/>
            <person name="Davidsen T.M."/>
            <person name="Zafar N."/>
            <person name="White O."/>
            <person name="Tran B."/>
            <person name="Romero C."/>
            <person name="Forberger H.A."/>
            <person name="Weidman J."/>
            <person name="Khouri H."/>
            <person name="Feldblyum T.V."/>
            <person name="Utterback T.R."/>
            <person name="Van Aken S.E."/>
            <person name="Lovley D.R."/>
            <person name="Fraser C.M."/>
        </authorList>
    </citation>
    <scope>NUCLEOTIDE SEQUENCE [LARGE SCALE GENOMIC DNA]</scope>
    <source>
        <strain evidence="3">ATCC 51573 / DSM 12127 / PCA</strain>
    </source>
</reference>
<evidence type="ECO:0000313" key="2">
    <source>
        <dbReference type="EMBL" id="AFP20473.1"/>
    </source>
</evidence>
<feature type="signal peptide" evidence="1">
    <location>
        <begin position="1"/>
        <end position="22"/>
    </location>
</feature>
<evidence type="ECO:0000256" key="1">
    <source>
        <dbReference type="SAM" id="SignalP"/>
    </source>
</evidence>
<protein>
    <submittedName>
        <fullName evidence="2">Lipoprotein, putative</fullName>
    </submittedName>
</protein>
<dbReference type="EMBL" id="AE017180">
    <property type="protein sequence ID" value="AFP20473.1"/>
    <property type="molecule type" value="Genomic_DNA"/>
</dbReference>
<reference evidence="2 3" key="2">
    <citation type="journal article" date="2012" name="BMC Genomics">
        <title>Comparative genomic analysis of Geobacter sulfurreducens KN400, a strain with enhanced capacity for extracellular electron transfer and electricity production.</title>
        <authorList>
            <person name="Butler J.E."/>
            <person name="Young N.D."/>
            <person name="Aklujkar M."/>
            <person name="Lovley D.R."/>
        </authorList>
    </citation>
    <scope>NUCLEOTIDE SEQUENCE [LARGE SCALE GENOMIC DNA]</scope>
    <source>
        <strain evidence="3">ATCC 51573 / DSM 12127 / PCA</strain>
    </source>
</reference>
<dbReference type="AlphaFoldDB" id="I7FIH6"/>
<dbReference type="InParanoid" id="I7FIH6"/>
<feature type="chain" id="PRO_5003709688" evidence="1">
    <location>
        <begin position="23"/>
        <end position="193"/>
    </location>
</feature>
<gene>
    <name evidence="2" type="ordered locus">GSU3576</name>
</gene>
<dbReference type="HOGENOM" id="CLU_1407006_0_0_7"/>
<dbReference type="STRING" id="243231.GSU3576"/>
<sequence length="193" mass="21694">MPYRKLLLIGLCLVLLCGCRHGSASVPKEDSNDLDVHGADVNGLDDPLESKVEITTGSKGLMFSLRGGQFYRGYFDKKSKIPTYQLYVRFHSNQWMNWDTAKYLTLDGLKESPVIRVGTDVKCSQYSCGHYEDVILKLDRSTLDKWKTTNTTVRFSSSTVTGSSDIELDSEDTTNFINAMDAVEAYYSRSISK</sequence>
<keyword evidence="3" id="KW-1185">Reference proteome</keyword>
<dbReference type="Proteomes" id="UP000000577">
    <property type="component" value="Chromosome"/>
</dbReference>
<proteinExistence type="predicted"/>
<dbReference type="EnsemblBacteria" id="AFP20473">
    <property type="protein sequence ID" value="AFP20473"/>
    <property type="gene ID" value="GSU3576"/>
</dbReference>